<proteinExistence type="predicted"/>
<name>A0A6J5MVD7_9CAUD</name>
<keyword evidence="1" id="KW-0472">Membrane</keyword>
<dbReference type="EMBL" id="LR796498">
    <property type="protein sequence ID" value="CAB4149046.1"/>
    <property type="molecule type" value="Genomic_DNA"/>
</dbReference>
<sequence>MTYDYTIEEAVFSLFNIIFVAFPIVAALLLCNWYISEKRGR</sequence>
<keyword evidence="1" id="KW-1133">Transmembrane helix</keyword>
<protein>
    <submittedName>
        <fullName evidence="2">Uncharacterized protein</fullName>
    </submittedName>
</protein>
<keyword evidence="1" id="KW-0812">Transmembrane</keyword>
<reference evidence="2" key="1">
    <citation type="submission" date="2020-04" db="EMBL/GenBank/DDBJ databases">
        <authorList>
            <person name="Chiriac C."/>
            <person name="Salcher M."/>
            <person name="Ghai R."/>
            <person name="Kavagutti S V."/>
        </authorList>
    </citation>
    <scope>NUCLEOTIDE SEQUENCE</scope>
</reference>
<evidence type="ECO:0000256" key="1">
    <source>
        <dbReference type="SAM" id="Phobius"/>
    </source>
</evidence>
<evidence type="ECO:0000313" key="2">
    <source>
        <dbReference type="EMBL" id="CAB4149046.1"/>
    </source>
</evidence>
<feature type="transmembrane region" description="Helical" evidence="1">
    <location>
        <begin position="12"/>
        <end position="35"/>
    </location>
</feature>
<accession>A0A6J5MVD7</accession>
<organism evidence="2">
    <name type="scientific">uncultured Caudovirales phage</name>
    <dbReference type="NCBI Taxonomy" id="2100421"/>
    <lineage>
        <taxon>Viruses</taxon>
        <taxon>Duplodnaviria</taxon>
        <taxon>Heunggongvirae</taxon>
        <taxon>Uroviricota</taxon>
        <taxon>Caudoviricetes</taxon>
        <taxon>Peduoviridae</taxon>
        <taxon>Maltschvirus</taxon>
        <taxon>Maltschvirus maltsch</taxon>
    </lineage>
</organism>
<gene>
    <name evidence="2" type="ORF">UFOVP526_41</name>
</gene>